<reference evidence="1" key="1">
    <citation type="journal article" date="2010" name="Appl. Environ. Microbiol.">
        <title>Wide dispersal and possible multiple origins of low-copy-number plasmids in rickettsia species associated with blood-feeding arthropods.</title>
        <authorList>
            <person name="Baldridge G.D."/>
            <person name="Burkhardt N.Y."/>
            <person name="Labruna M.B."/>
            <person name="Pacheco R.C."/>
            <person name="Paddock C.D."/>
            <person name="Williamson P.C."/>
            <person name="Billingsley P.M."/>
            <person name="Felsheim R.F."/>
            <person name="Kurtti T.J."/>
            <person name="Munderloh U.G."/>
        </authorList>
    </citation>
    <scope>NUCLEOTIDE SEQUENCE</scope>
    <source>
        <strain evidence="1">AaR/SC</strain>
        <plasmid evidence="1">pRAM23</plasmid>
    </source>
</reference>
<gene>
    <name evidence="1" type="ORF">pRAM23_00160</name>
</gene>
<sequence>MTGRPVTGPTSPVEMVTIKPPAQTSGMQKFAARGADIIKR</sequence>
<organism evidence="1">
    <name type="scientific">Rickettsia amblyommatis str. AaR/SC</name>
    <dbReference type="NCBI Taxonomy" id="933950"/>
    <lineage>
        <taxon>Bacteria</taxon>
        <taxon>Pseudomonadati</taxon>
        <taxon>Pseudomonadota</taxon>
        <taxon>Alphaproteobacteria</taxon>
        <taxon>Rickettsiales</taxon>
        <taxon>Rickettsiaceae</taxon>
        <taxon>Rickettsieae</taxon>
        <taxon>Rickettsia</taxon>
        <taxon>spotted fever group</taxon>
    </lineage>
</organism>
<evidence type="ECO:0000313" key="1">
    <source>
        <dbReference type="EMBL" id="ADD14605.1"/>
    </source>
</evidence>
<accession>D3XF44</accession>
<name>D3XF44_RICAM</name>
<keyword evidence="1" id="KW-0614">Plasmid</keyword>
<dbReference type="EMBL" id="GU322807">
    <property type="protein sequence ID" value="ADD14605.1"/>
    <property type="molecule type" value="Genomic_DNA"/>
</dbReference>
<proteinExistence type="predicted"/>
<dbReference type="AlphaFoldDB" id="D3XF44"/>
<geneLocation type="plasmid" evidence="1">
    <name>pRAM23</name>
</geneLocation>
<protein>
    <submittedName>
        <fullName evidence="1">Uncharacterized protein</fullName>
    </submittedName>
</protein>